<evidence type="ECO:0000313" key="2">
    <source>
        <dbReference type="Proteomes" id="UP001597297"/>
    </source>
</evidence>
<comment type="caution">
    <text evidence="1">The sequence shown here is derived from an EMBL/GenBank/DDBJ whole genome shotgun (WGS) entry which is preliminary data.</text>
</comment>
<evidence type="ECO:0000313" key="1">
    <source>
        <dbReference type="EMBL" id="MFD2277801.1"/>
    </source>
</evidence>
<gene>
    <name evidence="1" type="ORF">ACFSQZ_15150</name>
</gene>
<sequence>MHTSYQSVFKTPVRHRIIEKRTKILEGFVRNFSAKKLLSVECAPLRTSDRKRCFVNVERHIEKHGGSMISGWIFNEYENRYIEGEAHAIWMDRFQKKKLDITPHDHQPRRVLFLPDPHVAKKRGYTLSPKHLLTDDPYIIGIVKFEAEIDRIFEDQFESFGKPMTINREHIDHALEVSGIPEEVGQHLLSVRQTGEMNMWDHYGNS</sequence>
<proteinExistence type="predicted"/>
<name>A0ABW5E588_9BACT</name>
<dbReference type="EMBL" id="JBHUJC010000047">
    <property type="protein sequence ID" value="MFD2277801.1"/>
    <property type="molecule type" value="Genomic_DNA"/>
</dbReference>
<keyword evidence="2" id="KW-1185">Reference proteome</keyword>
<organism evidence="1 2">
    <name type="scientific">Rubritalea spongiae</name>
    <dbReference type="NCBI Taxonomy" id="430797"/>
    <lineage>
        <taxon>Bacteria</taxon>
        <taxon>Pseudomonadati</taxon>
        <taxon>Verrucomicrobiota</taxon>
        <taxon>Verrucomicrobiia</taxon>
        <taxon>Verrucomicrobiales</taxon>
        <taxon>Rubritaleaceae</taxon>
        <taxon>Rubritalea</taxon>
    </lineage>
</organism>
<accession>A0ABW5E588</accession>
<dbReference type="RefSeq" id="WP_377092566.1">
    <property type="nucleotide sequence ID" value="NZ_JBHSJM010000001.1"/>
</dbReference>
<reference evidence="2" key="1">
    <citation type="journal article" date="2019" name="Int. J. Syst. Evol. Microbiol.">
        <title>The Global Catalogue of Microorganisms (GCM) 10K type strain sequencing project: providing services to taxonomists for standard genome sequencing and annotation.</title>
        <authorList>
            <consortium name="The Broad Institute Genomics Platform"/>
            <consortium name="The Broad Institute Genome Sequencing Center for Infectious Disease"/>
            <person name="Wu L."/>
            <person name="Ma J."/>
        </authorList>
    </citation>
    <scope>NUCLEOTIDE SEQUENCE [LARGE SCALE GENOMIC DNA]</scope>
    <source>
        <strain evidence="2">JCM 16545</strain>
    </source>
</reference>
<protein>
    <submittedName>
        <fullName evidence="1">Uncharacterized protein</fullName>
    </submittedName>
</protein>
<dbReference type="Proteomes" id="UP001597297">
    <property type="component" value="Unassembled WGS sequence"/>
</dbReference>